<evidence type="ECO:0000256" key="9">
    <source>
        <dbReference type="ARBA" id="ARBA00047671"/>
    </source>
</evidence>
<dbReference type="InterPro" id="IPR045864">
    <property type="entry name" value="aa-tRNA-synth_II/BPL/LPL"/>
</dbReference>
<dbReference type="PROSITE" id="PS50862">
    <property type="entry name" value="AA_TRNA_LIGASE_II"/>
    <property type="match status" value="1"/>
</dbReference>
<dbReference type="SUPFAM" id="SSF55681">
    <property type="entry name" value="Class II aaRS and biotin synthetases"/>
    <property type="match status" value="1"/>
</dbReference>
<dbReference type="Pfam" id="PF00587">
    <property type="entry name" value="tRNA-synt_2b"/>
    <property type="match status" value="1"/>
</dbReference>
<evidence type="ECO:0000256" key="1">
    <source>
        <dbReference type="ARBA" id="ARBA00004496"/>
    </source>
</evidence>
<dbReference type="GO" id="GO:0016874">
    <property type="term" value="F:ligase activity"/>
    <property type="evidence" value="ECO:0007669"/>
    <property type="project" value="UniProtKB-KW"/>
</dbReference>
<dbReference type="Proteomes" id="UP001500967">
    <property type="component" value="Unassembled WGS sequence"/>
</dbReference>
<dbReference type="InterPro" id="IPR002314">
    <property type="entry name" value="aa-tRNA-synt_IIb"/>
</dbReference>
<gene>
    <name evidence="10" type="primary">proS</name>
    <name evidence="12" type="ORF">GCM10009539_56520</name>
</gene>
<keyword evidence="4 10" id="KW-0436">Ligase</keyword>
<dbReference type="InterPro" id="IPR002316">
    <property type="entry name" value="Pro-tRNA-ligase_IIa"/>
</dbReference>
<comment type="catalytic activity">
    <reaction evidence="9 10">
        <text>tRNA(Pro) + L-proline + ATP = L-prolyl-tRNA(Pro) + AMP + diphosphate</text>
        <dbReference type="Rhea" id="RHEA:14305"/>
        <dbReference type="Rhea" id="RHEA-COMP:9700"/>
        <dbReference type="Rhea" id="RHEA-COMP:9702"/>
        <dbReference type="ChEBI" id="CHEBI:30616"/>
        <dbReference type="ChEBI" id="CHEBI:33019"/>
        <dbReference type="ChEBI" id="CHEBI:60039"/>
        <dbReference type="ChEBI" id="CHEBI:78442"/>
        <dbReference type="ChEBI" id="CHEBI:78532"/>
        <dbReference type="ChEBI" id="CHEBI:456215"/>
        <dbReference type="EC" id="6.1.1.15"/>
    </reaction>
</comment>
<keyword evidence="7 10" id="KW-0648">Protein biosynthesis</keyword>
<evidence type="ECO:0000313" key="13">
    <source>
        <dbReference type="Proteomes" id="UP001500967"/>
    </source>
</evidence>
<comment type="subcellular location">
    <subcellularLocation>
        <location evidence="1 10">Cytoplasm</location>
    </subcellularLocation>
</comment>
<protein>
    <recommendedName>
        <fullName evidence="10">Proline--tRNA ligase</fullName>
        <ecNumber evidence="10">6.1.1.15</ecNumber>
    </recommendedName>
    <alternativeName>
        <fullName evidence="10">Prolyl-tRNA synthetase</fullName>
        <shortName evidence="10">ProRS</shortName>
    </alternativeName>
</protein>
<dbReference type="InterPro" id="IPR036754">
    <property type="entry name" value="YbaK/aa-tRNA-synt-asso_dom_sf"/>
</dbReference>
<dbReference type="InterPro" id="IPR036621">
    <property type="entry name" value="Anticodon-bd_dom_sf"/>
</dbReference>
<comment type="similarity">
    <text evidence="10">Belongs to the class-II aminoacyl-tRNA synthetase family. ProS type 1 subfamily.</text>
</comment>
<dbReference type="Gene3D" id="3.40.50.800">
    <property type="entry name" value="Anticodon-binding domain"/>
    <property type="match status" value="1"/>
</dbReference>
<dbReference type="InterPro" id="IPR023717">
    <property type="entry name" value="Pro-tRNA-Synthase_IIa_type1"/>
</dbReference>
<organism evidence="12 13">
    <name type="scientific">Cryptosporangium japonicum</name>
    <dbReference type="NCBI Taxonomy" id="80872"/>
    <lineage>
        <taxon>Bacteria</taxon>
        <taxon>Bacillati</taxon>
        <taxon>Actinomycetota</taxon>
        <taxon>Actinomycetes</taxon>
        <taxon>Cryptosporangiales</taxon>
        <taxon>Cryptosporangiaceae</taxon>
        <taxon>Cryptosporangium</taxon>
    </lineage>
</organism>
<keyword evidence="6 10" id="KW-0067">ATP-binding</keyword>
<evidence type="ECO:0000256" key="10">
    <source>
        <dbReference type="HAMAP-Rule" id="MF_01569"/>
    </source>
</evidence>
<proteinExistence type="inferred from homology"/>
<name>A0ABN0UW14_9ACTN</name>
<keyword evidence="13" id="KW-1185">Reference proteome</keyword>
<keyword evidence="5 10" id="KW-0547">Nucleotide-binding</keyword>
<dbReference type="NCBIfam" id="TIGR00409">
    <property type="entry name" value="proS_fam_II"/>
    <property type="match status" value="1"/>
</dbReference>
<comment type="function">
    <text evidence="10">Catalyzes the attachment of proline to tRNA(Pro) in a two-step reaction: proline is first activated by ATP to form Pro-AMP and then transferred to the acceptor end of tRNA(Pro). As ProRS can inadvertently accommodate and process non-cognate amino acids such as alanine and cysteine, to avoid such errors it has two additional distinct editing activities against alanine. One activity is designated as 'pretransfer' editing and involves the tRNA(Pro)-independent hydrolysis of activated Ala-AMP. The other activity is designated 'posttransfer' editing and involves deacylation of mischarged Ala-tRNA(Pro). The misacylated Cys-tRNA(Pro) is not edited by ProRS.</text>
</comment>
<dbReference type="InterPro" id="IPR006195">
    <property type="entry name" value="aa-tRNA-synth_II"/>
</dbReference>
<comment type="caution">
    <text evidence="12">The sequence shown here is derived from an EMBL/GenBank/DDBJ whole genome shotgun (WGS) entry which is preliminary data.</text>
</comment>
<dbReference type="SUPFAM" id="SSF52954">
    <property type="entry name" value="Class II aaRS ABD-related"/>
    <property type="match status" value="1"/>
</dbReference>
<evidence type="ECO:0000256" key="8">
    <source>
        <dbReference type="ARBA" id="ARBA00023146"/>
    </source>
</evidence>
<dbReference type="CDD" id="cd00861">
    <property type="entry name" value="ProRS_anticodon_short"/>
    <property type="match status" value="1"/>
</dbReference>
<evidence type="ECO:0000259" key="11">
    <source>
        <dbReference type="PROSITE" id="PS50862"/>
    </source>
</evidence>
<dbReference type="PANTHER" id="PTHR42753:SF2">
    <property type="entry name" value="PROLINE--TRNA LIGASE"/>
    <property type="match status" value="1"/>
</dbReference>
<comment type="domain">
    <text evidence="10">Consists of three domains: the N-terminal catalytic domain, the editing domain and the C-terminal anticodon-binding domain.</text>
</comment>
<accession>A0ABN0UW14</accession>
<dbReference type="Gene3D" id="3.30.930.10">
    <property type="entry name" value="Bira Bifunctional Protein, Domain 2"/>
    <property type="match status" value="2"/>
</dbReference>
<dbReference type="PANTHER" id="PTHR42753">
    <property type="entry name" value="MITOCHONDRIAL RIBOSOME PROTEIN L39/PROLYL-TRNA LIGASE FAMILY MEMBER"/>
    <property type="match status" value="1"/>
</dbReference>
<dbReference type="Gene3D" id="3.90.960.10">
    <property type="entry name" value="YbaK/aminoacyl-tRNA synthetase-associated domain"/>
    <property type="match status" value="1"/>
</dbReference>
<dbReference type="NCBIfam" id="NF006625">
    <property type="entry name" value="PRK09194.1"/>
    <property type="match status" value="1"/>
</dbReference>
<evidence type="ECO:0000256" key="7">
    <source>
        <dbReference type="ARBA" id="ARBA00022917"/>
    </source>
</evidence>
<dbReference type="InterPro" id="IPR004500">
    <property type="entry name" value="Pro-tRNA-synth_IIa_bac-type"/>
</dbReference>
<dbReference type="HAMAP" id="MF_01569">
    <property type="entry name" value="Pro_tRNA_synth_type1"/>
    <property type="match status" value="1"/>
</dbReference>
<dbReference type="InterPro" id="IPR007214">
    <property type="entry name" value="YbaK/aa-tRNA-synth-assoc-dom"/>
</dbReference>
<dbReference type="SUPFAM" id="SSF55826">
    <property type="entry name" value="YbaK/ProRS associated domain"/>
    <property type="match status" value="1"/>
</dbReference>
<feature type="domain" description="Aminoacyl-transfer RNA synthetases class-II family profile" evidence="11">
    <location>
        <begin position="39"/>
        <end position="469"/>
    </location>
</feature>
<reference evidence="12 13" key="1">
    <citation type="journal article" date="2019" name="Int. J. Syst. Evol. Microbiol.">
        <title>The Global Catalogue of Microorganisms (GCM) 10K type strain sequencing project: providing services to taxonomists for standard genome sequencing and annotation.</title>
        <authorList>
            <consortium name="The Broad Institute Genomics Platform"/>
            <consortium name="The Broad Institute Genome Sequencing Center for Infectious Disease"/>
            <person name="Wu L."/>
            <person name="Ma J."/>
        </authorList>
    </citation>
    <scope>NUCLEOTIDE SEQUENCE [LARGE SCALE GENOMIC DNA]</scope>
    <source>
        <strain evidence="12 13">JCM 10425</strain>
    </source>
</reference>
<sequence length="571" mass="61899">MKVRTAVRWSRLYVPTLRQDPADADAVSHRLLLRAGYIRQLMAGHYTLLPLAVRVRTKIVDIIREEMSRIGAQEFSLPAMHPAEIWQKTGRWDVMGDEMFRLRDRKGADIALGMTHEEIFTTLALELRSYRDLPQMWYQFQTKFRDEPRPKSGLIRVREFTMKDAYSFDVDAAGLDTAFDAQQAAYVRIFERLGIPAVAVQASSGSMGGSASVEFMCPSSAGEDLIVRCPSCGYAANVEKATSQVEAAADEAGPDAPEQFPTPGVRTIADLADGFGAPADRQIKTLVYLLDDELTLVLMRGDHGLVEQKLLDATGARSVRPAHPEEIREALGALPGSLGAVGVSGLRIVADLALQGRRDMFTGANVDEVHLRGVDISRDIAVGSWADLREVVAGEPCANCGTGLEVLRTIEVGHIFKLGYKYSEALDLTVLGADGTRVTPIMGSYGIGVERALAAAVETHHDEAGIVWPVSIAPFEVAVVVVGKDEETVAAAERLYSELQAAGVDVILDDRAERPGVKFADVELVGIPFRVTVGSRGVKAGALELTHRATGETESVPLDAVAPRLRELISS</sequence>
<dbReference type="EC" id="6.1.1.15" evidence="10"/>
<dbReference type="EMBL" id="BAAAGX010000023">
    <property type="protein sequence ID" value="GAA0263276.1"/>
    <property type="molecule type" value="Genomic_DNA"/>
</dbReference>
<evidence type="ECO:0000313" key="12">
    <source>
        <dbReference type="EMBL" id="GAA0263276.1"/>
    </source>
</evidence>
<dbReference type="Pfam" id="PF04073">
    <property type="entry name" value="tRNA_edit"/>
    <property type="match status" value="1"/>
</dbReference>
<keyword evidence="3 10" id="KW-0963">Cytoplasm</keyword>
<keyword evidence="8 10" id="KW-0030">Aminoacyl-tRNA synthetase</keyword>
<dbReference type="Pfam" id="PF03129">
    <property type="entry name" value="HGTP_anticodon"/>
    <property type="match status" value="1"/>
</dbReference>
<evidence type="ECO:0000256" key="6">
    <source>
        <dbReference type="ARBA" id="ARBA00022840"/>
    </source>
</evidence>
<evidence type="ECO:0000256" key="5">
    <source>
        <dbReference type="ARBA" id="ARBA00022741"/>
    </source>
</evidence>
<comment type="subunit">
    <text evidence="2 10">Homodimer.</text>
</comment>
<evidence type="ECO:0000256" key="4">
    <source>
        <dbReference type="ARBA" id="ARBA00022598"/>
    </source>
</evidence>
<evidence type="ECO:0000256" key="3">
    <source>
        <dbReference type="ARBA" id="ARBA00022490"/>
    </source>
</evidence>
<dbReference type="InterPro" id="IPR044140">
    <property type="entry name" value="ProRS_anticodon_short"/>
</dbReference>
<dbReference type="PRINTS" id="PR01046">
    <property type="entry name" value="TRNASYNTHPRO"/>
</dbReference>
<evidence type="ECO:0000256" key="2">
    <source>
        <dbReference type="ARBA" id="ARBA00011738"/>
    </source>
</evidence>
<dbReference type="InterPro" id="IPR050062">
    <property type="entry name" value="Pro-tRNA_synthetase"/>
</dbReference>
<dbReference type="InterPro" id="IPR004154">
    <property type="entry name" value="Anticodon-bd"/>
</dbReference>